<dbReference type="Gene3D" id="1.10.10.60">
    <property type="entry name" value="Homeodomain-like"/>
    <property type="match status" value="1"/>
</dbReference>
<evidence type="ECO:0000256" key="1">
    <source>
        <dbReference type="SAM" id="MobiDB-lite"/>
    </source>
</evidence>
<feature type="region of interest" description="Disordered" evidence="1">
    <location>
        <begin position="42"/>
        <end position="62"/>
    </location>
</feature>
<dbReference type="EMBL" id="HBGS01008921">
    <property type="protein sequence ID" value="CAD9382790.1"/>
    <property type="molecule type" value="Transcribed_RNA"/>
</dbReference>
<dbReference type="GO" id="GO:0070898">
    <property type="term" value="P:RNA polymerase III preinitiation complex assembly"/>
    <property type="evidence" value="ECO:0007669"/>
    <property type="project" value="TreeGrafter"/>
</dbReference>
<feature type="domain" description="Myb-like" evidence="2">
    <location>
        <begin position="126"/>
        <end position="174"/>
    </location>
</feature>
<proteinExistence type="predicted"/>
<dbReference type="GO" id="GO:0000126">
    <property type="term" value="C:transcription factor TFIIIB complex"/>
    <property type="evidence" value="ECO:0007669"/>
    <property type="project" value="TreeGrafter"/>
</dbReference>
<sequence length="370" mass="41395">MRKRRRPSDKGVAAGPVKSAEIEQAHKKEEPKRLMDYCLGYRGKSANPEASRKKRLRSKQSIDAKVAKKQALRAQARPGVEFVNGQMVIKALEIGGINSDDEDDREQIDEDTGLTSTYASFTNRVRTNRWGIEETRRFYKALQQCGTDFTMMKTLFPGRTQKQLKKKFLKENKERYELVSKALNPKIALPLDVDTHELLLGVIISNDPTQNYAPAPILDTSHAAENTLLPAIEDDKKTEETTEEVMEEYQEVVEEFSEGGAVAKIPALEEGSTDLEKRVDAAEKQVEAESSTAEKVDEKTHPGVKAQDNATVLILEEKTSSENREVEKGGNGVLWTTHQSSTEESRPRPPPMVGEIFDCSLDDESDLVCV</sequence>
<dbReference type="InterPro" id="IPR009057">
    <property type="entry name" value="Homeodomain-like_sf"/>
</dbReference>
<dbReference type="PANTHER" id="PTHR22929">
    <property type="entry name" value="RNA POLYMERASE III TRANSCRIPTION INITIATION FACTOR B"/>
    <property type="match status" value="1"/>
</dbReference>
<dbReference type="InterPro" id="IPR001005">
    <property type="entry name" value="SANT/Myb"/>
</dbReference>
<name>A0A7S2F9Y2_9STRA</name>
<dbReference type="AlphaFoldDB" id="A0A7S2F9Y2"/>
<feature type="region of interest" description="Disordered" evidence="1">
    <location>
        <begin position="285"/>
        <end position="307"/>
    </location>
</feature>
<evidence type="ECO:0000259" key="2">
    <source>
        <dbReference type="SMART" id="SM00717"/>
    </source>
</evidence>
<dbReference type="GO" id="GO:0001156">
    <property type="term" value="F:TFIIIC-class transcription factor complex binding"/>
    <property type="evidence" value="ECO:0007669"/>
    <property type="project" value="TreeGrafter"/>
</dbReference>
<gene>
    <name evidence="3" type="ORF">DSPE1174_LOCUS4691</name>
</gene>
<dbReference type="SUPFAM" id="SSF46689">
    <property type="entry name" value="Homeodomain-like"/>
    <property type="match status" value="1"/>
</dbReference>
<dbReference type="PANTHER" id="PTHR22929:SF0">
    <property type="entry name" value="TRANSCRIPTION FACTOR TFIIIB COMPONENT B'' HOMOLOG"/>
    <property type="match status" value="1"/>
</dbReference>
<organism evidence="3">
    <name type="scientific">Octactis speculum</name>
    <dbReference type="NCBI Taxonomy" id="3111310"/>
    <lineage>
        <taxon>Eukaryota</taxon>
        <taxon>Sar</taxon>
        <taxon>Stramenopiles</taxon>
        <taxon>Ochrophyta</taxon>
        <taxon>Dictyochophyceae</taxon>
        <taxon>Dictyochales</taxon>
        <taxon>Dictyochaceae</taxon>
        <taxon>Octactis</taxon>
    </lineage>
</organism>
<dbReference type="SMART" id="SM00717">
    <property type="entry name" value="SANT"/>
    <property type="match status" value="1"/>
</dbReference>
<feature type="compositionally biased region" description="Basic and acidic residues" evidence="1">
    <location>
        <begin position="285"/>
        <end position="301"/>
    </location>
</feature>
<dbReference type="InterPro" id="IPR039467">
    <property type="entry name" value="TFIIIB_B''_Myb"/>
</dbReference>
<feature type="region of interest" description="Disordered" evidence="1">
    <location>
        <begin position="1"/>
        <end position="28"/>
    </location>
</feature>
<feature type="compositionally biased region" description="Basic and acidic residues" evidence="1">
    <location>
        <begin position="319"/>
        <end position="328"/>
    </location>
</feature>
<protein>
    <recommendedName>
        <fullName evidence="2">Myb-like domain-containing protein</fullName>
    </recommendedName>
</protein>
<accession>A0A7S2F9Y2</accession>
<reference evidence="3" key="1">
    <citation type="submission" date="2021-01" db="EMBL/GenBank/DDBJ databases">
        <authorList>
            <person name="Corre E."/>
            <person name="Pelletier E."/>
            <person name="Niang G."/>
            <person name="Scheremetjew M."/>
            <person name="Finn R."/>
            <person name="Kale V."/>
            <person name="Holt S."/>
            <person name="Cochrane G."/>
            <person name="Meng A."/>
            <person name="Brown T."/>
            <person name="Cohen L."/>
        </authorList>
    </citation>
    <scope>NUCLEOTIDE SEQUENCE</scope>
    <source>
        <strain evidence="3">CCMP1381</strain>
    </source>
</reference>
<feature type="region of interest" description="Disordered" evidence="1">
    <location>
        <begin position="319"/>
        <end position="357"/>
    </location>
</feature>
<evidence type="ECO:0000313" key="3">
    <source>
        <dbReference type="EMBL" id="CAD9382790.1"/>
    </source>
</evidence>
<dbReference type="Pfam" id="PF15963">
    <property type="entry name" value="Myb_DNA-bind_7"/>
    <property type="match status" value="1"/>
</dbReference>